<feature type="chain" id="PRO_5016313031" evidence="1">
    <location>
        <begin position="23"/>
        <end position="657"/>
    </location>
</feature>
<organism evidence="3 4">
    <name type="scientific">Chitinophaga dinghuensis</name>
    <dbReference type="NCBI Taxonomy" id="1539050"/>
    <lineage>
        <taxon>Bacteria</taxon>
        <taxon>Pseudomonadati</taxon>
        <taxon>Bacteroidota</taxon>
        <taxon>Chitinophagia</taxon>
        <taxon>Chitinophagales</taxon>
        <taxon>Chitinophagaceae</taxon>
        <taxon>Chitinophaga</taxon>
    </lineage>
</organism>
<evidence type="ECO:0000313" key="3">
    <source>
        <dbReference type="EMBL" id="RAJ83286.1"/>
    </source>
</evidence>
<keyword evidence="1" id="KW-0732">Signal</keyword>
<gene>
    <name evidence="3" type="ORF">CLV59_103250</name>
</gene>
<comment type="caution">
    <text evidence="3">The sequence shown here is derived from an EMBL/GenBank/DDBJ whole genome shotgun (WGS) entry which is preliminary data.</text>
</comment>
<dbReference type="OrthoDB" id="1153981at2"/>
<protein>
    <submittedName>
        <fullName evidence="3">Uncharacterized protein DUF3857</fullName>
    </submittedName>
</protein>
<dbReference type="EMBL" id="QLMA01000003">
    <property type="protein sequence ID" value="RAJ83286.1"/>
    <property type="molecule type" value="Genomic_DNA"/>
</dbReference>
<reference evidence="3 4" key="1">
    <citation type="submission" date="2018-06" db="EMBL/GenBank/DDBJ databases">
        <title>Genomic Encyclopedia of Archaeal and Bacterial Type Strains, Phase II (KMG-II): from individual species to whole genera.</title>
        <authorList>
            <person name="Goeker M."/>
        </authorList>
    </citation>
    <scope>NUCLEOTIDE SEQUENCE [LARGE SCALE GENOMIC DNA]</scope>
    <source>
        <strain evidence="3 4">DSM 29821</strain>
    </source>
</reference>
<name>A0A327W4J0_9BACT</name>
<keyword evidence="4" id="KW-1185">Reference proteome</keyword>
<dbReference type="Proteomes" id="UP000249819">
    <property type="component" value="Unassembled WGS sequence"/>
</dbReference>
<dbReference type="RefSeq" id="WP_111591942.1">
    <property type="nucleotide sequence ID" value="NZ_QLMA01000003.1"/>
</dbReference>
<dbReference type="AlphaFoldDB" id="A0A327W4J0"/>
<feature type="signal peptide" evidence="1">
    <location>
        <begin position="1"/>
        <end position="22"/>
    </location>
</feature>
<sequence>MQRLIFLLTVLFVLALSQPGKAQDNSFPESWSRTAQKHTVPTGNMYNVPFFMLYYREIVDFNISNSDKAEGYSYYQTLYKSLQVQQALNKDSFSSIQIQLKPNEEARGLHVRKIGADGTVTSLEKSVRVSPSRTGNTTISINNLDIVKGDEVEYELLVKVRGAYAGNMIIQSDIPCAEAHFKLIAPKNMEFLVRSNQSNITPGEDLKDNNRIYSLTTHNVPSIPLNPLYNVKPFLLRVEYGLHNITENGKSTVITWSDFGKSTYVPYVAISKQEAKLVEKELDNIPFLKQRYPMPQLIYMIEQYLKTTYDLTEDQDMFGEPGNLATAIRNKRTDKQGMIKLFNSFFYFLNIPCQMMFTSSRSELPLSKDLVNPALAENNLIYFPTLGQALAPTEMDTRFPCYPSNWINLLAVRSRDTLVNDQNQVLTDLMNTPMPAYTLSNISTDATLTDFNNPTWEITQSFGGYAGINLKRAFTRAGSDVSMRNGTFNSILPLSSDERKVLKYSATNETFTYQPMDKPVVVNSTLLTASLITNEADGSKHIKLGELLSGSLLMNPIMPVGHYPVELAFPFYFETRLHLDIPQGYKIKNKDDFAANITNAADKLGLKMRMVQDGQKVHLFVIQYFKDVSFNGTDKDLFRKILERVLILKQQELTLIK</sequence>
<feature type="domain" description="DUF3857" evidence="2">
    <location>
        <begin position="75"/>
        <end position="223"/>
    </location>
</feature>
<dbReference type="InterPro" id="IPR024618">
    <property type="entry name" value="DUF3857"/>
</dbReference>
<dbReference type="Gene3D" id="2.60.40.3140">
    <property type="match status" value="1"/>
</dbReference>
<accession>A0A327W4J0</accession>
<evidence type="ECO:0000313" key="4">
    <source>
        <dbReference type="Proteomes" id="UP000249819"/>
    </source>
</evidence>
<evidence type="ECO:0000256" key="1">
    <source>
        <dbReference type="SAM" id="SignalP"/>
    </source>
</evidence>
<proteinExistence type="predicted"/>
<evidence type="ECO:0000259" key="2">
    <source>
        <dbReference type="Pfam" id="PF12969"/>
    </source>
</evidence>
<dbReference type="Pfam" id="PF12969">
    <property type="entry name" value="DUF3857"/>
    <property type="match status" value="1"/>
</dbReference>